<comment type="caution">
    <text evidence="1">The sequence shown here is derived from an EMBL/GenBank/DDBJ whole genome shotgun (WGS) entry which is preliminary data.</text>
</comment>
<evidence type="ECO:0000313" key="1">
    <source>
        <dbReference type="EMBL" id="MBC2385278.1"/>
    </source>
</evidence>
<dbReference type="Gene3D" id="2.60.40.4380">
    <property type="entry name" value="Translational regulator CsrA"/>
    <property type="match status" value="1"/>
</dbReference>
<protein>
    <recommendedName>
        <fullName evidence="3">Carbon storage regulator</fullName>
    </recommendedName>
</protein>
<dbReference type="InterPro" id="IPR036107">
    <property type="entry name" value="CsrA_sf"/>
</dbReference>
<evidence type="ECO:0000313" key="2">
    <source>
        <dbReference type="Proteomes" id="UP000534677"/>
    </source>
</evidence>
<gene>
    <name evidence="1" type="ORF">HF209_30450</name>
</gene>
<dbReference type="EMBL" id="JAAXCZ010000026">
    <property type="protein sequence ID" value="MBC2385278.1"/>
    <property type="molecule type" value="Genomic_DNA"/>
</dbReference>
<dbReference type="RefSeq" id="WP_185710731.1">
    <property type="nucleotide sequence ID" value="NZ_JAAXCZ010000026.1"/>
</dbReference>
<sequence>MNGNLVISRRAGQCFTISLRDLDEAKASAVLQSLMEGGISIEVTEVNSNAARIKVSAHKGLTILRDELIDVGRQHSGA</sequence>
<reference evidence="1 2" key="1">
    <citation type="submission" date="2020-04" db="EMBL/GenBank/DDBJ databases">
        <title>Pseudomonas crami sp. nov., a novel proteolytic bacterial species isolated from cream.</title>
        <authorList>
            <person name="Hofmann K."/>
            <person name="Woller A."/>
            <person name="Huptas C."/>
            <person name="Wenning M."/>
            <person name="Scherer S."/>
            <person name="Doll E.V."/>
        </authorList>
    </citation>
    <scope>NUCLEOTIDE SEQUENCE [LARGE SCALE GENOMIC DNA]</scope>
    <source>
        <strain evidence="1 2">WS 5096</strain>
    </source>
</reference>
<name>A0ABR6TH35_9PSED</name>
<dbReference type="Proteomes" id="UP000534677">
    <property type="component" value="Unassembled WGS sequence"/>
</dbReference>
<proteinExistence type="predicted"/>
<accession>A0ABR6TH35</accession>
<organism evidence="1 2">
    <name type="scientific">Pseudomonas cremoris</name>
    <dbReference type="NCBI Taxonomy" id="2724178"/>
    <lineage>
        <taxon>Bacteria</taxon>
        <taxon>Pseudomonadati</taxon>
        <taxon>Pseudomonadota</taxon>
        <taxon>Gammaproteobacteria</taxon>
        <taxon>Pseudomonadales</taxon>
        <taxon>Pseudomonadaceae</taxon>
        <taxon>Pseudomonas</taxon>
    </lineage>
</organism>
<evidence type="ECO:0008006" key="3">
    <source>
        <dbReference type="Google" id="ProtNLM"/>
    </source>
</evidence>
<keyword evidence="2" id="KW-1185">Reference proteome</keyword>